<reference evidence="7" key="2">
    <citation type="submission" date="2020-05" db="UniProtKB">
        <authorList>
            <consortium name="EnsemblMetazoa"/>
        </authorList>
    </citation>
    <scope>IDENTIFICATION</scope>
    <source>
        <strain evidence="7">wikel</strain>
    </source>
</reference>
<gene>
    <name evidence="6" type="ORF">IscW_ISCW020818</name>
</gene>
<dbReference type="EMBL" id="ABJB010791756">
    <property type="status" value="NOT_ANNOTATED_CDS"/>
    <property type="molecule type" value="Genomic_DNA"/>
</dbReference>
<dbReference type="PaxDb" id="6945-B7Q1U8"/>
<dbReference type="InParanoid" id="B7Q1U8"/>
<proteinExistence type="inferred from homology"/>
<feature type="domain" description="Carboxylesterase type B" evidence="5">
    <location>
        <begin position="1"/>
        <end position="298"/>
    </location>
</feature>
<evidence type="ECO:0000256" key="3">
    <source>
        <dbReference type="ARBA" id="ARBA00022801"/>
    </source>
</evidence>
<dbReference type="EMBL" id="ABJB011061767">
    <property type="status" value="NOT_ANNOTATED_CDS"/>
    <property type="molecule type" value="Genomic_DNA"/>
</dbReference>
<dbReference type="GO" id="GO:0006581">
    <property type="term" value="P:acetylcholine catabolic process"/>
    <property type="evidence" value="ECO:0000318"/>
    <property type="project" value="GO_Central"/>
</dbReference>
<keyword evidence="3 6" id="KW-0378">Hydrolase</keyword>
<dbReference type="GO" id="GO:0005886">
    <property type="term" value="C:plasma membrane"/>
    <property type="evidence" value="ECO:0000318"/>
    <property type="project" value="GO_Central"/>
</dbReference>
<dbReference type="AlphaFoldDB" id="B7Q1U8"/>
<reference evidence="6 8" key="1">
    <citation type="submission" date="2008-03" db="EMBL/GenBank/DDBJ databases">
        <title>Annotation of Ixodes scapularis.</title>
        <authorList>
            <consortium name="Ixodes scapularis Genome Project Consortium"/>
            <person name="Caler E."/>
            <person name="Hannick L.I."/>
            <person name="Bidwell S."/>
            <person name="Joardar V."/>
            <person name="Thiagarajan M."/>
            <person name="Amedeo P."/>
            <person name="Galinsky K.J."/>
            <person name="Schobel S."/>
            <person name="Inman J."/>
            <person name="Hostetler J."/>
            <person name="Miller J."/>
            <person name="Hammond M."/>
            <person name="Megy K."/>
            <person name="Lawson D."/>
            <person name="Kodira C."/>
            <person name="Sutton G."/>
            <person name="Meyer J."/>
            <person name="Hill C.A."/>
            <person name="Birren B."/>
            <person name="Nene V."/>
            <person name="Collins F."/>
            <person name="Alarcon-Chaidez F."/>
            <person name="Wikel S."/>
            <person name="Strausberg R."/>
        </authorList>
    </citation>
    <scope>NUCLEOTIDE SEQUENCE [LARGE SCALE GENOMIC DNA]</scope>
    <source>
        <strain evidence="8">Wikel</strain>
        <strain evidence="6">Wikel colony</strain>
    </source>
</reference>
<organism>
    <name type="scientific">Ixodes scapularis</name>
    <name type="common">Black-legged tick</name>
    <name type="synonym">Deer tick</name>
    <dbReference type="NCBI Taxonomy" id="6945"/>
    <lineage>
        <taxon>Eukaryota</taxon>
        <taxon>Metazoa</taxon>
        <taxon>Ecdysozoa</taxon>
        <taxon>Arthropoda</taxon>
        <taxon>Chelicerata</taxon>
        <taxon>Arachnida</taxon>
        <taxon>Acari</taxon>
        <taxon>Parasitiformes</taxon>
        <taxon>Ixodida</taxon>
        <taxon>Ixodoidea</taxon>
        <taxon>Ixodidae</taxon>
        <taxon>Ixodinae</taxon>
        <taxon>Ixodes</taxon>
    </lineage>
</organism>
<evidence type="ECO:0000256" key="4">
    <source>
        <dbReference type="ARBA" id="ARBA00023180"/>
    </source>
</evidence>
<dbReference type="VEuPathDB" id="VectorBase:ISCP_029625"/>
<evidence type="ECO:0000259" key="5">
    <source>
        <dbReference type="Pfam" id="PF00135"/>
    </source>
</evidence>
<accession>B7Q1U8</accession>
<dbReference type="InterPro" id="IPR002018">
    <property type="entry name" value="CarbesteraseB"/>
</dbReference>
<evidence type="ECO:0000313" key="7">
    <source>
        <dbReference type="EnsemblMetazoa" id="ISCW020818-PA"/>
    </source>
</evidence>
<dbReference type="VEuPathDB" id="VectorBase:ISCW020818"/>
<dbReference type="PANTHER" id="PTHR43918">
    <property type="entry name" value="ACETYLCHOLINESTERASE"/>
    <property type="match status" value="1"/>
</dbReference>
<dbReference type="OrthoDB" id="6514353at2759"/>
<protein>
    <submittedName>
        <fullName evidence="6 7">Acetylcholinesterase, putative</fullName>
        <ecNumber evidence="6">3.1.1.7</ecNumber>
    </submittedName>
</protein>
<evidence type="ECO:0000256" key="1">
    <source>
        <dbReference type="ARBA" id="ARBA00005964"/>
    </source>
</evidence>
<dbReference type="VEuPathDB" id="VectorBase:ISCI020818"/>
<dbReference type="GO" id="GO:0005615">
    <property type="term" value="C:extracellular space"/>
    <property type="evidence" value="ECO:0000318"/>
    <property type="project" value="GO_Central"/>
</dbReference>
<evidence type="ECO:0000313" key="8">
    <source>
        <dbReference type="Proteomes" id="UP000001555"/>
    </source>
</evidence>
<dbReference type="PANTHER" id="PTHR43918:SF4">
    <property type="entry name" value="CARBOXYLIC ESTER HYDROLASE"/>
    <property type="match status" value="1"/>
</dbReference>
<keyword evidence="4" id="KW-0325">Glycoprotein</keyword>
<dbReference type="GO" id="GO:0019695">
    <property type="term" value="P:choline metabolic process"/>
    <property type="evidence" value="ECO:0000318"/>
    <property type="project" value="GO_Central"/>
</dbReference>
<dbReference type="EMBL" id="DS839663">
    <property type="protein sequence ID" value="EEC12820.1"/>
    <property type="molecule type" value="Genomic_DNA"/>
</dbReference>
<comment type="similarity">
    <text evidence="1">Belongs to the type-B carboxylesterase/lipase family.</text>
</comment>
<dbReference type="HOGENOM" id="CLU_006586_5_2_1"/>
<keyword evidence="8" id="KW-1185">Reference proteome</keyword>
<dbReference type="Pfam" id="PF00135">
    <property type="entry name" value="COesterase"/>
    <property type="match status" value="1"/>
</dbReference>
<dbReference type="Proteomes" id="UP000001555">
    <property type="component" value="Unassembled WGS sequence"/>
</dbReference>
<dbReference type="Gene3D" id="3.40.50.1820">
    <property type="entry name" value="alpha/beta hydrolase"/>
    <property type="match status" value="1"/>
</dbReference>
<dbReference type="GO" id="GO:0003990">
    <property type="term" value="F:acetylcholinesterase activity"/>
    <property type="evidence" value="ECO:0000318"/>
    <property type="project" value="GO_Central"/>
</dbReference>
<dbReference type="EC" id="3.1.1.7" evidence="6"/>
<dbReference type="InterPro" id="IPR050654">
    <property type="entry name" value="AChE-related_enzymes"/>
</dbReference>
<evidence type="ECO:0000313" key="6">
    <source>
        <dbReference type="EMBL" id="EEC12820.1"/>
    </source>
</evidence>
<keyword evidence="2" id="KW-0719">Serine esterase</keyword>
<dbReference type="SUPFAM" id="SSF53474">
    <property type="entry name" value="alpha/beta-Hydrolases"/>
    <property type="match status" value="1"/>
</dbReference>
<sequence>MQSGALCSNTQRANDPRLLMKLHRFAVHLNCTNSPEPDFPLQMNVIECLRRSDPVHLQVAERLICPGEVCFRTVFGVPSLQSEPCTTEYQGNRDILIGHVVNEGGMLVYGSFPAVFQAGSPQNLTKTETDFLLAPLLSPPSPELLDELHNLYTRDIEDTDFEKLRRAIQDAWGDRIITCPSKETSVRLSSNSDNSVFYYILNHTSSSSSQKPWNGMSHLDDVLYVFGRPVVQKASSDDQNYSKKLMGLWTSFAKYGKQHLVEAYQWPQLLPGNLAALKITNRPPEHTTLNLGDRCRFWSRVYLLQNQYDHS</sequence>
<evidence type="ECO:0000256" key="2">
    <source>
        <dbReference type="ARBA" id="ARBA00022487"/>
    </source>
</evidence>
<name>B7Q1U8_IXOSC</name>
<dbReference type="InterPro" id="IPR029058">
    <property type="entry name" value="AB_hydrolase_fold"/>
</dbReference>
<dbReference type="EnsemblMetazoa" id="ISCW020818-RA">
    <property type="protein sequence ID" value="ISCW020818-PA"/>
    <property type="gene ID" value="ISCW020818"/>
</dbReference>